<organism evidence="2 3">
    <name type="scientific">Urochloa decumbens</name>
    <dbReference type="NCBI Taxonomy" id="240449"/>
    <lineage>
        <taxon>Eukaryota</taxon>
        <taxon>Viridiplantae</taxon>
        <taxon>Streptophyta</taxon>
        <taxon>Embryophyta</taxon>
        <taxon>Tracheophyta</taxon>
        <taxon>Spermatophyta</taxon>
        <taxon>Magnoliopsida</taxon>
        <taxon>Liliopsida</taxon>
        <taxon>Poales</taxon>
        <taxon>Poaceae</taxon>
        <taxon>PACMAD clade</taxon>
        <taxon>Panicoideae</taxon>
        <taxon>Panicodae</taxon>
        <taxon>Paniceae</taxon>
        <taxon>Melinidinae</taxon>
        <taxon>Urochloa</taxon>
    </lineage>
</organism>
<accession>A0ABC9D5Q0</accession>
<dbReference type="Proteomes" id="UP001497457">
    <property type="component" value="Chromosome 31b"/>
</dbReference>
<name>A0ABC9D5Q0_9POAL</name>
<keyword evidence="3" id="KW-1185">Reference proteome</keyword>
<dbReference type="AlphaFoldDB" id="A0ABC9D5Q0"/>
<feature type="compositionally biased region" description="Basic and acidic residues" evidence="1">
    <location>
        <begin position="110"/>
        <end position="129"/>
    </location>
</feature>
<evidence type="ECO:0000256" key="1">
    <source>
        <dbReference type="SAM" id="MobiDB-lite"/>
    </source>
</evidence>
<dbReference type="InterPro" id="IPR042885">
    <property type="entry name" value="HIPP47/16"/>
</dbReference>
<gene>
    <name evidence="2" type="ORF">URODEC1_LOCUS81747</name>
</gene>
<dbReference type="PANTHER" id="PTHR46932">
    <property type="entry name" value="HEAVY METAL-ASSOCIATED ISOPRENYLATED PLANT PROTEIN 47"/>
    <property type="match status" value="1"/>
</dbReference>
<dbReference type="EMBL" id="OZ075141">
    <property type="protein sequence ID" value="CAL5031554.1"/>
    <property type="molecule type" value="Genomic_DNA"/>
</dbReference>
<sequence length="168" mass="18764">MPNAKSRAHAMAVAAKASGIYRSISIHLNYIWMLEFSLSNSSMRLYIYAGVSSVGITGEQKDRLEVIGEGIDVVCLVNRLREKVCVVSKCLRKPQLCHAEILLVEEVKEKKPEEKKKPEPEKKKPEEPKPCTCPPPCRCAAGYYHWPLPPMMVLCEEELPAAGGCHVM</sequence>
<dbReference type="PANTHER" id="PTHR46932:SF4">
    <property type="entry name" value="ATFP4"/>
    <property type="match status" value="1"/>
</dbReference>
<feature type="region of interest" description="Disordered" evidence="1">
    <location>
        <begin position="110"/>
        <end position="132"/>
    </location>
</feature>
<evidence type="ECO:0000313" key="2">
    <source>
        <dbReference type="EMBL" id="CAL5031554.1"/>
    </source>
</evidence>
<evidence type="ECO:0000313" key="3">
    <source>
        <dbReference type="Proteomes" id="UP001497457"/>
    </source>
</evidence>
<dbReference type="Gene3D" id="3.30.70.100">
    <property type="match status" value="1"/>
</dbReference>
<reference evidence="2" key="1">
    <citation type="submission" date="2024-10" db="EMBL/GenBank/DDBJ databases">
        <authorList>
            <person name="Ryan C."/>
        </authorList>
    </citation>
    <scope>NUCLEOTIDE SEQUENCE [LARGE SCALE GENOMIC DNA]</scope>
</reference>
<proteinExistence type="predicted"/>
<protein>
    <submittedName>
        <fullName evidence="2">Uncharacterized protein</fullName>
    </submittedName>
</protein>